<evidence type="ECO:0000259" key="2">
    <source>
        <dbReference type="Pfam" id="PF00107"/>
    </source>
</evidence>
<dbReference type="Pfam" id="PF00107">
    <property type="entry name" value="ADH_zinc_N"/>
    <property type="match status" value="1"/>
</dbReference>
<dbReference type="SUPFAM" id="SSF51735">
    <property type="entry name" value="NAD(P)-binding Rossmann-fold domains"/>
    <property type="match status" value="1"/>
</dbReference>
<sequence>MASNNTQVIFKQVPEGMPVVGKDIELVTKEFDVNSVSLNDNDVLLRNLYMSVDPYMRGRMRPAGTKSYAPAFTLGEVMQAGGISEVIKSKNPEYKEGDIVTSMVGWENYTIISGGKDLRKIEGARESSIPLSYYLGVLGMPGMTAYAGLFKIGEPKEGETIFISAASGAVGQVVGQIAKVKGLRVVGTAGDDSKVEYLLKELKFDAAFNYKKVDLDQALSESCPNGIDVYFENVGGKMLDTVLKHCNDFARIPVCGMISQYNRFSNPEPIYNIALVLSKRIRFQGFIVSEIAAEFASQFAKDVPTWLKEGKMLYKEDKMEGIENAPEAFLRILR</sequence>
<keyword evidence="5" id="KW-1185">Reference proteome</keyword>
<proteinExistence type="predicted"/>
<dbReference type="Pfam" id="PF16884">
    <property type="entry name" value="ADH_N_2"/>
    <property type="match status" value="1"/>
</dbReference>
<feature type="domain" description="Oxidoreductase N-terminal" evidence="3">
    <location>
        <begin position="7"/>
        <end position="120"/>
    </location>
</feature>
<keyword evidence="1" id="KW-0560">Oxidoreductase</keyword>
<organism evidence="4 5">
    <name type="scientific">Basidiobolus ranarum</name>
    <dbReference type="NCBI Taxonomy" id="34480"/>
    <lineage>
        <taxon>Eukaryota</taxon>
        <taxon>Fungi</taxon>
        <taxon>Fungi incertae sedis</taxon>
        <taxon>Zoopagomycota</taxon>
        <taxon>Entomophthoromycotina</taxon>
        <taxon>Basidiobolomycetes</taxon>
        <taxon>Basidiobolales</taxon>
        <taxon>Basidiobolaceae</taxon>
        <taxon>Basidiobolus</taxon>
    </lineage>
</organism>
<dbReference type="SUPFAM" id="SSF50129">
    <property type="entry name" value="GroES-like"/>
    <property type="match status" value="1"/>
</dbReference>
<dbReference type="InterPro" id="IPR041694">
    <property type="entry name" value="ADH_N_2"/>
</dbReference>
<accession>A0ABR2WDZ7</accession>
<dbReference type="Gene3D" id="3.40.50.720">
    <property type="entry name" value="NAD(P)-binding Rossmann-like Domain"/>
    <property type="match status" value="1"/>
</dbReference>
<dbReference type="InterPro" id="IPR045010">
    <property type="entry name" value="MDR_fam"/>
</dbReference>
<protein>
    <submittedName>
        <fullName evidence="4">Uncharacterized protein</fullName>
    </submittedName>
</protein>
<evidence type="ECO:0000259" key="3">
    <source>
        <dbReference type="Pfam" id="PF16884"/>
    </source>
</evidence>
<evidence type="ECO:0000256" key="1">
    <source>
        <dbReference type="ARBA" id="ARBA00023002"/>
    </source>
</evidence>
<dbReference type="PANTHER" id="PTHR43205:SF7">
    <property type="entry name" value="PROSTAGLANDIN REDUCTASE 1"/>
    <property type="match status" value="1"/>
</dbReference>
<dbReference type="InterPro" id="IPR011032">
    <property type="entry name" value="GroES-like_sf"/>
</dbReference>
<feature type="non-terminal residue" evidence="4">
    <location>
        <position position="334"/>
    </location>
</feature>
<dbReference type="PANTHER" id="PTHR43205">
    <property type="entry name" value="PROSTAGLANDIN REDUCTASE"/>
    <property type="match status" value="1"/>
</dbReference>
<dbReference type="InterPro" id="IPR036291">
    <property type="entry name" value="NAD(P)-bd_dom_sf"/>
</dbReference>
<reference evidence="4 5" key="1">
    <citation type="submission" date="2023-04" db="EMBL/GenBank/DDBJ databases">
        <title>Genome of Basidiobolus ranarum AG-B5.</title>
        <authorList>
            <person name="Stajich J.E."/>
            <person name="Carter-House D."/>
            <person name="Gryganskyi A."/>
        </authorList>
    </citation>
    <scope>NUCLEOTIDE SEQUENCE [LARGE SCALE GENOMIC DNA]</scope>
    <source>
        <strain evidence="4 5">AG-B5</strain>
    </source>
</reference>
<dbReference type="InterPro" id="IPR013149">
    <property type="entry name" value="ADH-like_C"/>
</dbReference>
<evidence type="ECO:0000313" key="5">
    <source>
        <dbReference type="Proteomes" id="UP001479436"/>
    </source>
</evidence>
<dbReference type="EMBL" id="JASJQH010003225">
    <property type="protein sequence ID" value="KAK9759722.1"/>
    <property type="molecule type" value="Genomic_DNA"/>
</dbReference>
<dbReference type="Proteomes" id="UP001479436">
    <property type="component" value="Unassembled WGS sequence"/>
</dbReference>
<comment type="caution">
    <text evidence="4">The sequence shown here is derived from an EMBL/GenBank/DDBJ whole genome shotgun (WGS) entry which is preliminary data.</text>
</comment>
<evidence type="ECO:0000313" key="4">
    <source>
        <dbReference type="EMBL" id="KAK9759722.1"/>
    </source>
</evidence>
<feature type="domain" description="Alcohol dehydrogenase-like C-terminal" evidence="2">
    <location>
        <begin position="169"/>
        <end position="295"/>
    </location>
</feature>
<dbReference type="Gene3D" id="3.90.180.10">
    <property type="entry name" value="Medium-chain alcohol dehydrogenases, catalytic domain"/>
    <property type="match status" value="1"/>
</dbReference>
<gene>
    <name evidence="4" type="ORF">K7432_016986</name>
</gene>
<name>A0ABR2WDZ7_9FUNG</name>
<dbReference type="CDD" id="cd05288">
    <property type="entry name" value="PGDH"/>
    <property type="match status" value="1"/>
</dbReference>